<comment type="caution">
    <text evidence="3">The sequence shown here is derived from an EMBL/GenBank/DDBJ whole genome shotgun (WGS) entry which is preliminary data.</text>
</comment>
<dbReference type="RefSeq" id="WP_220207233.1">
    <property type="nucleotide sequence ID" value="NZ_BNJK01000001.1"/>
</dbReference>
<keyword evidence="2" id="KW-0812">Transmembrane</keyword>
<dbReference type="Proteomes" id="UP000597444">
    <property type="component" value="Unassembled WGS sequence"/>
</dbReference>
<evidence type="ECO:0008006" key="5">
    <source>
        <dbReference type="Google" id="ProtNLM"/>
    </source>
</evidence>
<keyword evidence="2" id="KW-1133">Transmembrane helix</keyword>
<keyword evidence="4" id="KW-1185">Reference proteome</keyword>
<dbReference type="EMBL" id="BNJK01000001">
    <property type="protein sequence ID" value="GHO96627.1"/>
    <property type="molecule type" value="Genomic_DNA"/>
</dbReference>
<feature type="transmembrane region" description="Helical" evidence="2">
    <location>
        <begin position="195"/>
        <end position="214"/>
    </location>
</feature>
<evidence type="ECO:0000313" key="3">
    <source>
        <dbReference type="EMBL" id="GHO96627.1"/>
    </source>
</evidence>
<dbReference type="InterPro" id="IPR027417">
    <property type="entry name" value="P-loop_NTPase"/>
</dbReference>
<feature type="region of interest" description="Disordered" evidence="1">
    <location>
        <begin position="927"/>
        <end position="1007"/>
    </location>
</feature>
<gene>
    <name evidence="3" type="ORF">KSF_066750</name>
</gene>
<keyword evidence="2" id="KW-0472">Membrane</keyword>
<accession>A0A8J3ITQ8</accession>
<dbReference type="Gene3D" id="3.40.50.300">
    <property type="entry name" value="P-loop containing nucleotide triphosphate hydrolases"/>
    <property type="match status" value="2"/>
</dbReference>
<evidence type="ECO:0000256" key="1">
    <source>
        <dbReference type="SAM" id="MobiDB-lite"/>
    </source>
</evidence>
<feature type="compositionally biased region" description="Polar residues" evidence="1">
    <location>
        <begin position="927"/>
        <end position="936"/>
    </location>
</feature>
<dbReference type="SUPFAM" id="SSF52540">
    <property type="entry name" value="P-loop containing nucleoside triphosphate hydrolases"/>
    <property type="match status" value="1"/>
</dbReference>
<evidence type="ECO:0000256" key="2">
    <source>
        <dbReference type="SAM" id="Phobius"/>
    </source>
</evidence>
<feature type="transmembrane region" description="Helical" evidence="2">
    <location>
        <begin position="250"/>
        <end position="268"/>
    </location>
</feature>
<name>A0A8J3ITQ8_9CHLR</name>
<feature type="compositionally biased region" description="Low complexity" evidence="1">
    <location>
        <begin position="942"/>
        <end position="962"/>
    </location>
</feature>
<protein>
    <recommendedName>
        <fullName evidence="5">Type IV secretion system coupling protein TraD DNA-binding domain-containing protein</fullName>
    </recommendedName>
</protein>
<sequence length="1007" mass="112029">MKQPSPLPAPPLAVHIIPHPGGEVQGLHTLETLIQTIAVTGGVIGLEIAHTSQGPHFLVRTTSAATLQQVMRHLQARFPQATLRPLASEDDPLRLGENEEVSAVELCSGGAAYESLRSWSSRDLQSPGSDPMLSLLAVGASLPPHFRLVAQLALQPVSAGWTHKYTRLALEHPLEQERIRRREALAQDRRRRDPGWGAIIALGLLVILLTAWRYGPLAHMLPAWIPGALGEVVHGRLPLLTNQQRSEAELAGLLLLGVLISVIGMSHLSSRLLHGSPRLYDQRKVAEKLSKSAYRARLRLYVIETRPTLSPNMQTISPLAHVNQQFMSWINRWAGGQKTRWVQRLFRCCALVLRHLNPRGLVSTSFLETLALVQRLRAALQRRQLHHTLQAELVAAYQQYQTATAYFRTCRPYGWQAHRWLQEASGWTRGMRQASLYLTGEEAALLWHPMSGTALVETVGLEQRQERTILAPGIVAAGDGWKLGVSEHAGKQADVFFPFEELSRHIFIAGRTGKGKSTLFEHLALAQLHHPSRPQPGLCVIEPHGDLTNAILQAIPADRCDEVTLIDLSQQTAPIGLNMLDARAFTHKTSSDDVRMEALVSAILTTLRGIWANSWGSRIENVLRYSLKALLEANMTQIQQNQGTGAEQQYTLLDIVPLLNLQAFRRQVLSLVSDPYVLEWWRTYYERLDTLHQQDLITPVVTKISAYASSPLVRRIIGQPCSTLDLAGLVAHGETLLMNTASGVVGREISSLLGATVLSLFHMALAEQLGIAEADRRRFLVFVDEFRNYPVDYGYGLTELRKAGLSLVLAAQSLAQLDAFDPTLRPLVMGNADHHFYFTLSGEDAFLLRHEIAVRPEDVVALPDYTCYAKWSRYGKRLPIFSFQLARPFPGDERTATLIRSRSQQRYGRPEAHIDAAIQRAYQQHYPNTSRQQHGNTLHKGMPSNQSASPPSPSQSAASMMPGKKVRTRKKPEPGTNQIQTGSSQSLLQAHEEDQARQNETPSPLLP</sequence>
<proteinExistence type="predicted"/>
<evidence type="ECO:0000313" key="4">
    <source>
        <dbReference type="Proteomes" id="UP000597444"/>
    </source>
</evidence>
<feature type="compositionally biased region" description="Polar residues" evidence="1">
    <location>
        <begin position="975"/>
        <end position="988"/>
    </location>
</feature>
<dbReference type="AlphaFoldDB" id="A0A8J3ITQ8"/>
<feature type="compositionally biased region" description="Polar residues" evidence="1">
    <location>
        <begin position="998"/>
        <end position="1007"/>
    </location>
</feature>
<organism evidence="3 4">
    <name type="scientific">Reticulibacter mediterranei</name>
    <dbReference type="NCBI Taxonomy" id="2778369"/>
    <lineage>
        <taxon>Bacteria</taxon>
        <taxon>Bacillati</taxon>
        <taxon>Chloroflexota</taxon>
        <taxon>Ktedonobacteria</taxon>
        <taxon>Ktedonobacterales</taxon>
        <taxon>Reticulibacteraceae</taxon>
        <taxon>Reticulibacter</taxon>
    </lineage>
</organism>
<reference evidence="3" key="1">
    <citation type="submission" date="2020-10" db="EMBL/GenBank/DDBJ databases">
        <title>Taxonomic study of unclassified bacteria belonging to the class Ktedonobacteria.</title>
        <authorList>
            <person name="Yabe S."/>
            <person name="Wang C.M."/>
            <person name="Zheng Y."/>
            <person name="Sakai Y."/>
            <person name="Cavaletti L."/>
            <person name="Monciardini P."/>
            <person name="Donadio S."/>
        </authorList>
    </citation>
    <scope>NUCLEOTIDE SEQUENCE</scope>
    <source>
        <strain evidence="3">ID150040</strain>
    </source>
</reference>